<dbReference type="AlphaFoldDB" id="Q3BM49"/>
<evidence type="ECO:0000256" key="2">
    <source>
        <dbReference type="ARBA" id="ARBA00023125"/>
    </source>
</evidence>
<evidence type="ECO:0000313" key="7">
    <source>
        <dbReference type="Proteomes" id="UP000007069"/>
    </source>
</evidence>
<evidence type="ECO:0000256" key="4">
    <source>
        <dbReference type="PROSITE-ProRule" id="PRU00335"/>
    </source>
</evidence>
<keyword evidence="2 4" id="KW-0238">DNA-binding</keyword>
<evidence type="ECO:0000256" key="1">
    <source>
        <dbReference type="ARBA" id="ARBA00023015"/>
    </source>
</evidence>
<evidence type="ECO:0000313" key="6">
    <source>
        <dbReference type="EMBL" id="CAJ26164.1"/>
    </source>
</evidence>
<dbReference type="InterPro" id="IPR009057">
    <property type="entry name" value="Homeodomain-like_sf"/>
</dbReference>
<dbReference type="Gene3D" id="1.10.357.10">
    <property type="entry name" value="Tetracycline Repressor, domain 2"/>
    <property type="match status" value="1"/>
</dbReference>
<dbReference type="InterPro" id="IPR036271">
    <property type="entry name" value="Tet_transcr_reg_TetR-rel_C_sf"/>
</dbReference>
<dbReference type="GO" id="GO:0000976">
    <property type="term" value="F:transcription cis-regulatory region binding"/>
    <property type="evidence" value="ECO:0007669"/>
    <property type="project" value="TreeGrafter"/>
</dbReference>
<feature type="domain" description="HTH tetR-type" evidence="5">
    <location>
        <begin position="32"/>
        <end position="91"/>
    </location>
</feature>
<keyword evidence="3" id="KW-0804">Transcription</keyword>
<dbReference type="InterPro" id="IPR001647">
    <property type="entry name" value="HTH_TetR"/>
</dbReference>
<dbReference type="Pfam" id="PF00440">
    <property type="entry name" value="TetR_N"/>
    <property type="match status" value="1"/>
</dbReference>
<dbReference type="STRING" id="456327.BJD11_23250"/>
<gene>
    <name evidence="6" type="ordered locus">XCV4433</name>
</gene>
<protein>
    <submittedName>
        <fullName evidence="6">Putative transcriptional regulator, TetR family</fullName>
    </submittedName>
</protein>
<dbReference type="Proteomes" id="UP000007069">
    <property type="component" value="Chromosome"/>
</dbReference>
<dbReference type="SUPFAM" id="SSF48498">
    <property type="entry name" value="Tetracyclin repressor-like, C-terminal domain"/>
    <property type="match status" value="1"/>
</dbReference>
<dbReference type="PANTHER" id="PTHR30055">
    <property type="entry name" value="HTH-TYPE TRANSCRIPTIONAL REGULATOR RUTR"/>
    <property type="match status" value="1"/>
</dbReference>
<evidence type="ECO:0000256" key="3">
    <source>
        <dbReference type="ARBA" id="ARBA00023163"/>
    </source>
</evidence>
<organism evidence="7">
    <name type="scientific">Xanthomonas euvesicatoria pv. vesicatoria (strain 85-10)</name>
    <name type="common">Xanthomonas campestris pv. vesicatoria</name>
    <dbReference type="NCBI Taxonomy" id="316273"/>
    <lineage>
        <taxon>Bacteria</taxon>
        <taxon>Pseudomonadati</taxon>
        <taxon>Pseudomonadota</taxon>
        <taxon>Gammaproteobacteria</taxon>
        <taxon>Lysobacterales</taxon>
        <taxon>Lysobacteraceae</taxon>
        <taxon>Xanthomonas</taxon>
    </lineage>
</organism>
<dbReference type="InterPro" id="IPR049445">
    <property type="entry name" value="TetR_SbtR-like_C"/>
</dbReference>
<keyword evidence="1" id="KW-0805">Transcription regulation</keyword>
<dbReference type="KEGG" id="xcv:XCV4433"/>
<dbReference type="HOGENOM" id="CLU_069356_17_1_6"/>
<dbReference type="InterPro" id="IPR050109">
    <property type="entry name" value="HTH-type_TetR-like_transc_reg"/>
</dbReference>
<evidence type="ECO:0000259" key="5">
    <source>
        <dbReference type="PROSITE" id="PS50977"/>
    </source>
</evidence>
<dbReference type="GO" id="GO:0003700">
    <property type="term" value="F:DNA-binding transcription factor activity"/>
    <property type="evidence" value="ECO:0007669"/>
    <property type="project" value="TreeGrafter"/>
</dbReference>
<sequence>MLHLVYGGSLHFHKSRRKSPLTAKTPLRADAQRNRERLLAAAEEVFLERGAEASMEDVAKRAGVGIGTLYRRFPTRESLFAAAYSGRFLSLANASHARASSLDALAALRAYLEDLALHTSVYRGLAASLGAVLQSGTPGCEAVSKEGQQRLRSAQNSGVVRCDVCFDDLVVVAIATSLATEQHGAPKRRIAHLIGLFVDGIAAPRAASAA</sequence>
<reference evidence="6 7" key="1">
    <citation type="journal article" date="2005" name="J. Bacteriol.">
        <title>Insights into genome plasticity and pathogenicity of the plant pathogenic Bacterium Xanthomonas campestris pv. vesicatoria revealed by the complete genome sequence.</title>
        <authorList>
            <person name="Thieme F."/>
            <person name="Koebnik R."/>
            <person name="Bekel T."/>
            <person name="Berger C."/>
            <person name="Boch J."/>
            <person name="Buettner D."/>
            <person name="Caldana C."/>
            <person name="Gaigalat L."/>
            <person name="Goesmann A."/>
            <person name="Kay S."/>
            <person name="Kirchner O."/>
            <person name="Lanz C."/>
            <person name="Linke B."/>
            <person name="McHardy A.C."/>
            <person name="Meyer F."/>
            <person name="Mittenhuber G."/>
            <person name="Nies D.H."/>
            <person name="Niesbach-Kloesgen U."/>
            <person name="Patschkowski T."/>
            <person name="Rueckert C."/>
            <person name="Rupp O."/>
            <person name="Schneicker S."/>
            <person name="Schuster S.C."/>
            <person name="Vorhoelter F.J."/>
            <person name="Weber E."/>
            <person name="Puehler A."/>
            <person name="Bonas U."/>
            <person name="Bartels D."/>
            <person name="Kaiser O."/>
        </authorList>
    </citation>
    <scope>NUCLEOTIDE SEQUENCE [LARGE SCALE GENOMIC DNA]</scope>
    <source>
        <strain evidence="6 7">85-10</strain>
    </source>
</reference>
<dbReference type="Pfam" id="PF21597">
    <property type="entry name" value="TetR_C_43"/>
    <property type="match status" value="1"/>
</dbReference>
<proteinExistence type="predicted"/>
<dbReference type="PRINTS" id="PR00455">
    <property type="entry name" value="HTHTETR"/>
</dbReference>
<dbReference type="PANTHER" id="PTHR30055:SF234">
    <property type="entry name" value="HTH-TYPE TRANSCRIPTIONAL REGULATOR BETI"/>
    <property type="match status" value="1"/>
</dbReference>
<name>Q3BM49_XANE5</name>
<dbReference type="PROSITE" id="PS50977">
    <property type="entry name" value="HTH_TETR_2"/>
    <property type="match status" value="1"/>
</dbReference>
<feature type="DNA-binding region" description="H-T-H motif" evidence="4">
    <location>
        <begin position="54"/>
        <end position="73"/>
    </location>
</feature>
<dbReference type="eggNOG" id="COG1309">
    <property type="taxonomic scope" value="Bacteria"/>
</dbReference>
<dbReference type="SUPFAM" id="SSF46689">
    <property type="entry name" value="Homeodomain-like"/>
    <property type="match status" value="1"/>
</dbReference>
<dbReference type="EMBL" id="AM039952">
    <property type="protein sequence ID" value="CAJ26164.1"/>
    <property type="molecule type" value="Genomic_DNA"/>
</dbReference>
<accession>Q3BM49</accession>